<evidence type="ECO:0000256" key="1">
    <source>
        <dbReference type="SAM" id="SignalP"/>
    </source>
</evidence>
<evidence type="ECO:0008006" key="3">
    <source>
        <dbReference type="Google" id="ProtNLM"/>
    </source>
</evidence>
<feature type="signal peptide" evidence="1">
    <location>
        <begin position="1"/>
        <end position="21"/>
    </location>
</feature>
<reference evidence="2" key="1">
    <citation type="journal article" date="2011" name="Environ. Microbiol.">
        <title>Time-series analyses of Monterey Bay coastal microbial picoplankton using a 'genome proxy' microarray.</title>
        <authorList>
            <person name="Rich V.I."/>
            <person name="Pham V.D."/>
            <person name="Eppley J."/>
            <person name="Shi Y."/>
            <person name="DeLong E.F."/>
        </authorList>
    </citation>
    <scope>NUCLEOTIDE SEQUENCE</scope>
</reference>
<dbReference type="AlphaFoldDB" id="E0Y0P5"/>
<proteinExistence type="predicted"/>
<sequence length="465" mass="51984">MKKTRALALLFLLWVEGSGQSVDYFAELNQPALWGDARYNSLSGAMTAMSGSFTALTENPAGAGLYRQAAFGSDLSIYSTTTFKKSNQFPTGNAFTLNLANLGYVGTEPETGWNVFFTYNSDDLFRQNLRYTQTGGGSIQQQWIENSNYVVPDDLPWVGPYEDMLYQSYASDRNDTTGEYYSTANLNNTDFVHDLHRTGMKNQWTLGFGAAANKQLYYGASFKIVHSYEKVTVAHEERYSETTDLTSLDVLDDWDNSGIGITANAGLLYRPTQTLRLGLAIDLPQVYSFTQNWNTEMIASRSSVNRIISQAEGYGLRYEWSMMTAPKIKSGLTLVGGRLGLITLSHTYIPHRFSAALSREERYINQIVDDELEDQHTLAAGAELRLGPITLRGGSGYTRAFQQGGDAQWRRSLGISLQSEGNTFFMSWSQLRQSTQYFPFSAAYTEALAITRQRSILSIGSTWKF</sequence>
<keyword evidence="1" id="KW-0732">Signal</keyword>
<accession>E0Y0P5</accession>
<organism evidence="2">
    <name type="scientific">uncultured Sphingobacterium sp. EB080_L08E11</name>
    <dbReference type="NCBI Taxonomy" id="710992"/>
    <lineage>
        <taxon>Bacteria</taxon>
        <taxon>Pseudomonadati</taxon>
        <taxon>Bacteroidota</taxon>
        <taxon>Sphingobacteriia</taxon>
        <taxon>Sphingobacteriales</taxon>
        <taxon>Sphingobacteriaceae</taxon>
        <taxon>Sphingobacterium</taxon>
        <taxon>environmental samples</taxon>
    </lineage>
</organism>
<name>E0Y0P5_9SPHI</name>
<protein>
    <recommendedName>
        <fullName evidence="3">DUF5723 domain-containing protein</fullName>
    </recommendedName>
</protein>
<dbReference type="Gene3D" id="2.40.160.60">
    <property type="entry name" value="Outer membrane protein transport protein (OMPP1/FadL/TodX)"/>
    <property type="match status" value="1"/>
</dbReference>
<feature type="chain" id="PRO_5003143070" description="DUF5723 domain-containing protein" evidence="1">
    <location>
        <begin position="22"/>
        <end position="465"/>
    </location>
</feature>
<evidence type="ECO:0000313" key="2">
    <source>
        <dbReference type="EMBL" id="ADI20236.1"/>
    </source>
</evidence>
<dbReference type="EMBL" id="GU474939">
    <property type="protein sequence ID" value="ADI20236.1"/>
    <property type="molecule type" value="Genomic_DNA"/>
</dbReference>